<dbReference type="PANTHER" id="PTHR12526:SF637">
    <property type="entry name" value="GLYCOSYLTRANSFERASE EPSF-RELATED"/>
    <property type="match status" value="1"/>
</dbReference>
<comment type="caution">
    <text evidence="3">The sequence shown here is derived from an EMBL/GenBank/DDBJ whole genome shotgun (WGS) entry which is preliminary data.</text>
</comment>
<dbReference type="Pfam" id="PF13439">
    <property type="entry name" value="Glyco_transf_4"/>
    <property type="match status" value="1"/>
</dbReference>
<feature type="domain" description="Glycosyl transferase family 1" evidence="1">
    <location>
        <begin position="229"/>
        <end position="393"/>
    </location>
</feature>
<evidence type="ECO:0000259" key="2">
    <source>
        <dbReference type="Pfam" id="PF13439"/>
    </source>
</evidence>
<evidence type="ECO:0000259" key="1">
    <source>
        <dbReference type="Pfam" id="PF00534"/>
    </source>
</evidence>
<reference evidence="3" key="2">
    <citation type="submission" date="2020-08" db="EMBL/GenBank/DDBJ databases">
        <authorList>
            <person name="Chen M."/>
            <person name="Teng W."/>
            <person name="Zhao L."/>
            <person name="Hu C."/>
            <person name="Zhou Y."/>
            <person name="Han B."/>
            <person name="Song L."/>
            <person name="Shu W."/>
        </authorList>
    </citation>
    <scope>NUCLEOTIDE SEQUENCE</scope>
    <source>
        <strain evidence="3">FACHB-1375</strain>
    </source>
</reference>
<protein>
    <submittedName>
        <fullName evidence="3">Glycosyltransferase family 4 protein</fullName>
    </submittedName>
</protein>
<dbReference type="RefSeq" id="WP_190463736.1">
    <property type="nucleotide sequence ID" value="NZ_JACJPW010000014.1"/>
</dbReference>
<keyword evidence="4" id="KW-1185">Reference proteome</keyword>
<dbReference type="Proteomes" id="UP000641646">
    <property type="component" value="Unassembled WGS sequence"/>
</dbReference>
<dbReference type="InterPro" id="IPR028098">
    <property type="entry name" value="Glyco_trans_4-like_N"/>
</dbReference>
<sequence>MKVCIISRSDGRGGAYAAAYRLHQALQRSGSDSIMIVGEKTRDEKTIWGEDTGFKREWTNLALLIDNIVLKTYPNRDRSIFSPQWVPDSIASKIAKIQPDIINLHWVCAGYLRIESLAKIAKLNKPIVWTLHDMWAFTGGCHYSQGCDRYINSCGACPHLHSSKNKDLSRWIWQRKAKSWQNINITIVTPSKWLAKCAKASSLFKEQRIEVIPNGIDTKIYRPIDKKQARELLQLPQDKHLILFGATAATSDRRKGFHLLQPALESLSKTAWKEKTELVVFGASESGDDTELGFKCNYLGQIGDDLSLALIYSAADVFVASSVEDNLPNTIVEAIACGTPSVAFNIGGIPDIIEHQQNGYLAEPYQTEDLAKGIAWVLENPERHKKLSYRARAKAEQEFTQEIQAHRYTSLYSEIKR</sequence>
<proteinExistence type="predicted"/>
<evidence type="ECO:0000313" key="3">
    <source>
        <dbReference type="EMBL" id="MBD2180974.1"/>
    </source>
</evidence>
<dbReference type="CDD" id="cd03825">
    <property type="entry name" value="GT4_WcaC-like"/>
    <property type="match status" value="1"/>
</dbReference>
<dbReference type="InterPro" id="IPR001296">
    <property type="entry name" value="Glyco_trans_1"/>
</dbReference>
<reference evidence="3" key="1">
    <citation type="journal article" date="2015" name="ISME J.">
        <title>Draft Genome Sequence of Streptomyces incarnatus NRRL8089, which Produces the Nucleoside Antibiotic Sinefungin.</title>
        <authorList>
            <person name="Oshima K."/>
            <person name="Hattori M."/>
            <person name="Shimizu H."/>
            <person name="Fukuda K."/>
            <person name="Nemoto M."/>
            <person name="Inagaki K."/>
            <person name="Tamura T."/>
        </authorList>
    </citation>
    <scope>NUCLEOTIDE SEQUENCE</scope>
    <source>
        <strain evidence="3">FACHB-1375</strain>
    </source>
</reference>
<dbReference type="Gene3D" id="3.40.50.2000">
    <property type="entry name" value="Glycogen Phosphorylase B"/>
    <property type="match status" value="2"/>
</dbReference>
<dbReference type="AlphaFoldDB" id="A0A926VEF9"/>
<organism evidence="3 4">
    <name type="scientific">Aerosakkonema funiforme FACHB-1375</name>
    <dbReference type="NCBI Taxonomy" id="2949571"/>
    <lineage>
        <taxon>Bacteria</taxon>
        <taxon>Bacillati</taxon>
        <taxon>Cyanobacteriota</taxon>
        <taxon>Cyanophyceae</taxon>
        <taxon>Oscillatoriophycideae</taxon>
        <taxon>Aerosakkonematales</taxon>
        <taxon>Aerosakkonemataceae</taxon>
        <taxon>Aerosakkonema</taxon>
    </lineage>
</organism>
<dbReference type="PANTHER" id="PTHR12526">
    <property type="entry name" value="GLYCOSYLTRANSFERASE"/>
    <property type="match status" value="1"/>
</dbReference>
<evidence type="ECO:0000313" key="4">
    <source>
        <dbReference type="Proteomes" id="UP000641646"/>
    </source>
</evidence>
<dbReference type="Pfam" id="PF00534">
    <property type="entry name" value="Glycos_transf_1"/>
    <property type="match status" value="1"/>
</dbReference>
<accession>A0A926VEF9</accession>
<dbReference type="GO" id="GO:0016757">
    <property type="term" value="F:glycosyltransferase activity"/>
    <property type="evidence" value="ECO:0007669"/>
    <property type="project" value="InterPro"/>
</dbReference>
<gene>
    <name evidence="3" type="ORF">H6G03_07650</name>
</gene>
<name>A0A926VEF9_9CYAN</name>
<dbReference type="EMBL" id="JACJPW010000014">
    <property type="protein sequence ID" value="MBD2180974.1"/>
    <property type="molecule type" value="Genomic_DNA"/>
</dbReference>
<feature type="domain" description="Glycosyltransferase subfamily 4-like N-terminal" evidence="2">
    <location>
        <begin position="13"/>
        <end position="219"/>
    </location>
</feature>
<dbReference type="SUPFAM" id="SSF53756">
    <property type="entry name" value="UDP-Glycosyltransferase/glycogen phosphorylase"/>
    <property type="match status" value="1"/>
</dbReference>